<dbReference type="AlphaFoldDB" id="A0A448WYU8"/>
<protein>
    <submittedName>
        <fullName evidence="1">Uncharacterized protein</fullName>
    </submittedName>
</protein>
<organism evidence="1 2">
    <name type="scientific">Protopolystoma xenopodis</name>
    <dbReference type="NCBI Taxonomy" id="117903"/>
    <lineage>
        <taxon>Eukaryota</taxon>
        <taxon>Metazoa</taxon>
        <taxon>Spiralia</taxon>
        <taxon>Lophotrochozoa</taxon>
        <taxon>Platyhelminthes</taxon>
        <taxon>Monogenea</taxon>
        <taxon>Polyopisthocotylea</taxon>
        <taxon>Polystomatidea</taxon>
        <taxon>Polystomatidae</taxon>
        <taxon>Protopolystoma</taxon>
    </lineage>
</organism>
<evidence type="ECO:0000313" key="2">
    <source>
        <dbReference type="Proteomes" id="UP000784294"/>
    </source>
</evidence>
<name>A0A448WYU8_9PLAT</name>
<evidence type="ECO:0000313" key="1">
    <source>
        <dbReference type="EMBL" id="VEL23581.1"/>
    </source>
</evidence>
<comment type="caution">
    <text evidence="1">The sequence shown here is derived from an EMBL/GenBank/DDBJ whole genome shotgun (WGS) entry which is preliminary data.</text>
</comment>
<dbReference type="EMBL" id="CAAALY010062705">
    <property type="protein sequence ID" value="VEL23581.1"/>
    <property type="molecule type" value="Genomic_DNA"/>
</dbReference>
<sequence>MRLQRQQLRRQSASVGTISPFSHFSTRHVDHFVKCLCCSVKTRAYSGLWCRTELGSNRGSATEIVTRRKTRNELVWRLTNLVMNGTFSSLNVELNGSTRGWPWDRVPLQRERMAAWLSCRFGLGLRRRKG</sequence>
<keyword evidence="2" id="KW-1185">Reference proteome</keyword>
<proteinExistence type="predicted"/>
<gene>
    <name evidence="1" type="ORF">PXEA_LOCUS17021</name>
</gene>
<accession>A0A448WYU8</accession>
<dbReference type="Proteomes" id="UP000784294">
    <property type="component" value="Unassembled WGS sequence"/>
</dbReference>
<reference evidence="1" key="1">
    <citation type="submission" date="2018-11" db="EMBL/GenBank/DDBJ databases">
        <authorList>
            <consortium name="Pathogen Informatics"/>
        </authorList>
    </citation>
    <scope>NUCLEOTIDE SEQUENCE</scope>
</reference>